<feature type="region of interest" description="Disordered" evidence="1">
    <location>
        <begin position="151"/>
        <end position="206"/>
    </location>
</feature>
<comment type="caution">
    <text evidence="3">The sequence shown here is derived from an EMBL/GenBank/DDBJ whole genome shotgun (WGS) entry which is preliminary data.</text>
</comment>
<evidence type="ECO:0000259" key="2">
    <source>
        <dbReference type="SMART" id="SM00868"/>
    </source>
</evidence>
<gene>
    <name evidence="3" type="ORF">JYU34_007942</name>
</gene>
<evidence type="ECO:0000256" key="1">
    <source>
        <dbReference type="SAM" id="MobiDB-lite"/>
    </source>
</evidence>
<dbReference type="InterPro" id="IPR012934">
    <property type="entry name" value="Znf_AD"/>
</dbReference>
<accession>A0ABQ7QNG6</accession>
<dbReference type="Proteomes" id="UP000823941">
    <property type="component" value="Chromosome 11"/>
</dbReference>
<feature type="domain" description="ZAD" evidence="2">
    <location>
        <begin position="23"/>
        <end position="87"/>
    </location>
</feature>
<keyword evidence="4" id="KW-1185">Reference proteome</keyword>
<sequence>MFNTRSKKVLQAPSILALIRANCCTTCLSSDRRLYPIKAYLPELRYLCKEVSFSVDNTICYECKAILTKILTFRQRAVEAMNVLLSLGQVNSLKKGAEINIDSLSSLTCSNIKNTFDAEYDLTYNIIPIELKQESDEEASIKIENVDICDGISDDDDDREPLSGPRTEGSVEAESLLTPWKMEAESVSAECKEEQEQSDDNEVLNV</sequence>
<evidence type="ECO:0000313" key="3">
    <source>
        <dbReference type="EMBL" id="KAG7306572.1"/>
    </source>
</evidence>
<reference evidence="3 4" key="1">
    <citation type="submission" date="2021-06" db="EMBL/GenBank/DDBJ databases">
        <title>A haploid diamondback moth (Plutella xylostella L.) genome assembly resolves 31 chromosomes and identifies a diamide resistance mutation.</title>
        <authorList>
            <person name="Ward C.M."/>
            <person name="Perry K.D."/>
            <person name="Baker G."/>
            <person name="Powis K."/>
            <person name="Heckel D.G."/>
            <person name="Baxter S.W."/>
        </authorList>
    </citation>
    <scope>NUCLEOTIDE SEQUENCE [LARGE SCALE GENOMIC DNA]</scope>
    <source>
        <strain evidence="3 4">LV</strain>
        <tissue evidence="3">Single pupa</tissue>
    </source>
</reference>
<organism evidence="3 4">
    <name type="scientific">Plutella xylostella</name>
    <name type="common">Diamondback moth</name>
    <name type="synonym">Plutella maculipennis</name>
    <dbReference type="NCBI Taxonomy" id="51655"/>
    <lineage>
        <taxon>Eukaryota</taxon>
        <taxon>Metazoa</taxon>
        <taxon>Ecdysozoa</taxon>
        <taxon>Arthropoda</taxon>
        <taxon>Hexapoda</taxon>
        <taxon>Insecta</taxon>
        <taxon>Pterygota</taxon>
        <taxon>Neoptera</taxon>
        <taxon>Endopterygota</taxon>
        <taxon>Lepidoptera</taxon>
        <taxon>Glossata</taxon>
        <taxon>Ditrysia</taxon>
        <taxon>Yponomeutoidea</taxon>
        <taxon>Plutellidae</taxon>
        <taxon>Plutella</taxon>
    </lineage>
</organism>
<name>A0ABQ7QNG6_PLUXY</name>
<dbReference type="EMBL" id="JAHIBW010000011">
    <property type="protein sequence ID" value="KAG7306572.1"/>
    <property type="molecule type" value="Genomic_DNA"/>
</dbReference>
<proteinExistence type="predicted"/>
<feature type="compositionally biased region" description="Acidic residues" evidence="1">
    <location>
        <begin position="196"/>
        <end position="206"/>
    </location>
</feature>
<evidence type="ECO:0000313" key="4">
    <source>
        <dbReference type="Proteomes" id="UP000823941"/>
    </source>
</evidence>
<protein>
    <recommendedName>
        <fullName evidence="2">ZAD domain-containing protein</fullName>
    </recommendedName>
</protein>
<dbReference type="SMART" id="SM00868">
    <property type="entry name" value="zf-AD"/>
    <property type="match status" value="1"/>
</dbReference>